<reference evidence="1 2" key="1">
    <citation type="submission" date="2016-11" db="EMBL/GenBank/DDBJ databases">
        <authorList>
            <person name="Jaros S."/>
            <person name="Januszkiewicz K."/>
            <person name="Wedrychowicz H."/>
        </authorList>
    </citation>
    <scope>NUCLEOTIDE SEQUENCE [LARGE SCALE GENOMIC DNA]</scope>
    <source>
        <strain evidence="1 2">DSM 17459</strain>
    </source>
</reference>
<evidence type="ECO:0000313" key="1">
    <source>
        <dbReference type="EMBL" id="SHF20097.1"/>
    </source>
</evidence>
<gene>
    <name evidence="1" type="ORF">SAMN02745158_02856</name>
</gene>
<protein>
    <submittedName>
        <fullName evidence="1">Uncharacterized protein</fullName>
    </submittedName>
</protein>
<organism evidence="1 2">
    <name type="scientific">Lactonifactor longoviformis DSM 17459</name>
    <dbReference type="NCBI Taxonomy" id="1122155"/>
    <lineage>
        <taxon>Bacteria</taxon>
        <taxon>Bacillati</taxon>
        <taxon>Bacillota</taxon>
        <taxon>Clostridia</taxon>
        <taxon>Eubacteriales</taxon>
        <taxon>Clostridiaceae</taxon>
        <taxon>Lactonifactor</taxon>
    </lineage>
</organism>
<keyword evidence="2" id="KW-1185">Reference proteome</keyword>
<accession>A0A1M4ZQL6</accession>
<evidence type="ECO:0000313" key="2">
    <source>
        <dbReference type="Proteomes" id="UP000184245"/>
    </source>
</evidence>
<proteinExistence type="predicted"/>
<dbReference type="EMBL" id="FQVI01000016">
    <property type="protein sequence ID" value="SHF20097.1"/>
    <property type="molecule type" value="Genomic_DNA"/>
</dbReference>
<dbReference type="OrthoDB" id="2088418at2"/>
<dbReference type="RefSeq" id="WP_072852915.1">
    <property type="nucleotide sequence ID" value="NZ_FQVI01000016.1"/>
</dbReference>
<dbReference type="Proteomes" id="UP000184245">
    <property type="component" value="Unassembled WGS sequence"/>
</dbReference>
<dbReference type="STRING" id="1122155.SAMN02745158_02856"/>
<sequence length="175" mass="18099">MFKKLGKKQLLGILTAAAIVVTTAGSFAVWDTLSDNTSGNLTLQKPITVSAEGGTAYSAGTRTLGVENTYEASDVTFNVANNNVENTQLKLDPKVTIGTGESATDVTNQFTIAIKKGDAVVTDNTDPNPEAINTYSVSLTPVEDASSDVINAANDGTVLNVQITGTLSVKSTPAS</sequence>
<dbReference type="AlphaFoldDB" id="A0A1M4ZQL6"/>
<name>A0A1M4ZQL6_9CLOT</name>